<reference evidence="1 2" key="1">
    <citation type="submission" date="2019-09" db="EMBL/GenBank/DDBJ databases">
        <title>Phylogeny of genus Pseudoclavibacter and closely related genus.</title>
        <authorList>
            <person name="Li Y."/>
        </authorList>
    </citation>
    <scope>NUCLEOTIDE SEQUENCE [LARGE SCALE GENOMIC DNA]</scope>
    <source>
        <strain evidence="1 2">DSM 23821</strain>
    </source>
</reference>
<keyword evidence="2" id="KW-1185">Reference proteome</keyword>
<proteinExistence type="predicted"/>
<evidence type="ECO:0000313" key="1">
    <source>
        <dbReference type="EMBL" id="KAB1662444.1"/>
    </source>
</evidence>
<organism evidence="1 2">
    <name type="scientific">Pseudoclavibacter chungangensis</name>
    <dbReference type="NCBI Taxonomy" id="587635"/>
    <lineage>
        <taxon>Bacteria</taxon>
        <taxon>Bacillati</taxon>
        <taxon>Actinomycetota</taxon>
        <taxon>Actinomycetes</taxon>
        <taxon>Micrococcales</taxon>
        <taxon>Microbacteriaceae</taxon>
        <taxon>Pseudoclavibacter</taxon>
    </lineage>
</organism>
<accession>A0A7J5C1F6</accession>
<evidence type="ECO:0008006" key="3">
    <source>
        <dbReference type="Google" id="ProtNLM"/>
    </source>
</evidence>
<comment type="caution">
    <text evidence="1">The sequence shown here is derived from an EMBL/GenBank/DDBJ whole genome shotgun (WGS) entry which is preliminary data.</text>
</comment>
<dbReference type="Proteomes" id="UP000467240">
    <property type="component" value="Unassembled WGS sequence"/>
</dbReference>
<gene>
    <name evidence="1" type="ORF">F8O01_00390</name>
</gene>
<name>A0A7J5C1F6_9MICO</name>
<protein>
    <recommendedName>
        <fullName evidence="3">VCBS repeat-containing protein</fullName>
    </recommendedName>
</protein>
<evidence type="ECO:0000313" key="2">
    <source>
        <dbReference type="Proteomes" id="UP000467240"/>
    </source>
</evidence>
<dbReference type="AlphaFoldDB" id="A0A7J5C1F6"/>
<sequence length="256" mass="25990">MTFVSEPISTTSAGLGLVGTIASAGGALAVTAVASALIWSATGVGAAPSLDHVDPGAVDDPGVAALASEIDRLTDALFSARIPAGTCRHEGGTLVDGVLPVPYEDGRYAGSVWIPGVSIAHDDGTDSAVRGDEPFDASALDGRLAFGDVTGDGLLDLAVILECDLGGVVWPANLFLYRQTPDGGLEVIGSANLGTVGDTNRSMFEEVEYLDGGFTARWIGNRHGANASPPDTALEVAVGITDDGLDLTALTERPIS</sequence>
<dbReference type="RefSeq" id="WP_225737709.1">
    <property type="nucleotide sequence ID" value="NZ_JBHTKD010000001.1"/>
</dbReference>
<dbReference type="EMBL" id="WBJZ01000001">
    <property type="protein sequence ID" value="KAB1662444.1"/>
    <property type="molecule type" value="Genomic_DNA"/>
</dbReference>